<reference evidence="2 3" key="1">
    <citation type="submission" date="2023-08" db="EMBL/GenBank/DDBJ databases">
        <title>Draft genome sequence of Thermococcus waiotapuensis WT1T, a thermophilic sulphur-dependent archaeon from order Thermococcales.</title>
        <authorList>
            <person name="Manners S.H."/>
            <person name="Carere C.R."/>
            <person name="Dhami M.K."/>
            <person name="Dobson R.C.J."/>
            <person name="Stott M.B."/>
        </authorList>
    </citation>
    <scope>NUCLEOTIDE SEQUENCE [LARGE SCALE GENOMIC DNA]</scope>
    <source>
        <strain evidence="2 3">WT1</strain>
    </source>
</reference>
<proteinExistence type="predicted"/>
<dbReference type="EMBL" id="JAVDZE010000006">
    <property type="protein sequence ID" value="MDV3104703.1"/>
    <property type="molecule type" value="Genomic_DNA"/>
</dbReference>
<feature type="transmembrane region" description="Helical" evidence="1">
    <location>
        <begin position="82"/>
        <end position="99"/>
    </location>
</feature>
<feature type="transmembrane region" description="Helical" evidence="1">
    <location>
        <begin position="6"/>
        <end position="38"/>
    </location>
</feature>
<dbReference type="AlphaFoldDB" id="A0AAE4NXI5"/>
<keyword evidence="1" id="KW-1133">Transmembrane helix</keyword>
<keyword evidence="3" id="KW-1185">Reference proteome</keyword>
<feature type="transmembrane region" description="Helical" evidence="1">
    <location>
        <begin position="58"/>
        <end position="76"/>
    </location>
</feature>
<organism evidence="2 3">
    <name type="scientific">Thermococcus waiotapuensis</name>
    <dbReference type="NCBI Taxonomy" id="90909"/>
    <lineage>
        <taxon>Archaea</taxon>
        <taxon>Methanobacteriati</taxon>
        <taxon>Methanobacteriota</taxon>
        <taxon>Thermococci</taxon>
        <taxon>Thermococcales</taxon>
        <taxon>Thermococcaceae</taxon>
        <taxon>Thermococcus</taxon>
    </lineage>
</organism>
<accession>A0AAE4NXI5</accession>
<evidence type="ECO:0000313" key="3">
    <source>
        <dbReference type="Proteomes" id="UP001245683"/>
    </source>
</evidence>
<name>A0AAE4NXI5_9EURY</name>
<comment type="caution">
    <text evidence="2">The sequence shown here is derived from an EMBL/GenBank/DDBJ whole genome shotgun (WGS) entry which is preliminary data.</text>
</comment>
<keyword evidence="1" id="KW-0812">Transmembrane</keyword>
<dbReference type="RefSeq" id="WP_315343236.1">
    <property type="nucleotide sequence ID" value="NZ_JAVDZE010000006.1"/>
</dbReference>
<gene>
    <name evidence="2" type="ORF">RBI02_09190</name>
</gene>
<keyword evidence="1" id="KW-0472">Membrane</keyword>
<evidence type="ECO:0000256" key="1">
    <source>
        <dbReference type="SAM" id="Phobius"/>
    </source>
</evidence>
<evidence type="ECO:0000313" key="2">
    <source>
        <dbReference type="EMBL" id="MDV3104703.1"/>
    </source>
</evidence>
<protein>
    <submittedName>
        <fullName evidence="2">Uncharacterized protein</fullName>
    </submittedName>
</protein>
<sequence length="108" mass="11892">MKETAIVGIIFTAGILISVLSKTYYGVVFAALGVPAYLAYVARHQNILAKSRLYDRDLFLMILIALGVMLLFNYLWDPRLGLIALAVAVPVLALIQDRLKSGKKPQNS</sequence>
<dbReference type="Proteomes" id="UP001245683">
    <property type="component" value="Unassembled WGS sequence"/>
</dbReference>